<protein>
    <submittedName>
        <fullName evidence="2">Uncharacterized protein</fullName>
    </submittedName>
</protein>
<name>A0ABU6VTQ4_9FABA</name>
<organism evidence="2 3">
    <name type="scientific">Stylosanthes scabra</name>
    <dbReference type="NCBI Taxonomy" id="79078"/>
    <lineage>
        <taxon>Eukaryota</taxon>
        <taxon>Viridiplantae</taxon>
        <taxon>Streptophyta</taxon>
        <taxon>Embryophyta</taxon>
        <taxon>Tracheophyta</taxon>
        <taxon>Spermatophyta</taxon>
        <taxon>Magnoliopsida</taxon>
        <taxon>eudicotyledons</taxon>
        <taxon>Gunneridae</taxon>
        <taxon>Pentapetalae</taxon>
        <taxon>rosids</taxon>
        <taxon>fabids</taxon>
        <taxon>Fabales</taxon>
        <taxon>Fabaceae</taxon>
        <taxon>Papilionoideae</taxon>
        <taxon>50 kb inversion clade</taxon>
        <taxon>dalbergioids sensu lato</taxon>
        <taxon>Dalbergieae</taxon>
        <taxon>Pterocarpus clade</taxon>
        <taxon>Stylosanthes</taxon>
    </lineage>
</organism>
<sequence>MEAVLMEIEKSKKKRKISFSANGEDEVEDAIDQAIAQEKEEQEASKQASGEDPKKKVKVIPAMFVPRTTLGAQPSLKSAFQNKE</sequence>
<feature type="compositionally biased region" description="Basic and acidic residues" evidence="1">
    <location>
        <begin position="38"/>
        <end position="54"/>
    </location>
</feature>
<feature type="region of interest" description="Disordered" evidence="1">
    <location>
        <begin position="38"/>
        <end position="57"/>
    </location>
</feature>
<gene>
    <name evidence="2" type="ORF">PIB30_087384</name>
</gene>
<evidence type="ECO:0000313" key="3">
    <source>
        <dbReference type="Proteomes" id="UP001341840"/>
    </source>
</evidence>
<accession>A0ABU6VTQ4</accession>
<dbReference type="EMBL" id="JASCZI010152571">
    <property type="protein sequence ID" value="MED6176352.1"/>
    <property type="molecule type" value="Genomic_DNA"/>
</dbReference>
<proteinExistence type="predicted"/>
<comment type="caution">
    <text evidence="2">The sequence shown here is derived from an EMBL/GenBank/DDBJ whole genome shotgun (WGS) entry which is preliminary data.</text>
</comment>
<evidence type="ECO:0000256" key="1">
    <source>
        <dbReference type="SAM" id="MobiDB-lite"/>
    </source>
</evidence>
<feature type="non-terminal residue" evidence="2">
    <location>
        <position position="84"/>
    </location>
</feature>
<keyword evidence="3" id="KW-1185">Reference proteome</keyword>
<dbReference type="Proteomes" id="UP001341840">
    <property type="component" value="Unassembled WGS sequence"/>
</dbReference>
<evidence type="ECO:0000313" key="2">
    <source>
        <dbReference type="EMBL" id="MED6176352.1"/>
    </source>
</evidence>
<reference evidence="2 3" key="1">
    <citation type="journal article" date="2023" name="Plants (Basel)">
        <title>Bridging the Gap: Combining Genomics and Transcriptomics Approaches to Understand Stylosanthes scabra, an Orphan Legume from the Brazilian Caatinga.</title>
        <authorList>
            <person name="Ferreira-Neto J.R.C."/>
            <person name="da Silva M.D."/>
            <person name="Binneck E."/>
            <person name="de Melo N.F."/>
            <person name="da Silva R.H."/>
            <person name="de Melo A.L.T.M."/>
            <person name="Pandolfi V."/>
            <person name="Bustamante F.O."/>
            <person name="Brasileiro-Vidal A.C."/>
            <person name="Benko-Iseppon A.M."/>
        </authorList>
    </citation>
    <scope>NUCLEOTIDE SEQUENCE [LARGE SCALE GENOMIC DNA]</scope>
    <source>
        <tissue evidence="2">Leaves</tissue>
    </source>
</reference>